<sequence>MFQNRFWPDLNTGSGRVGVMIDITSRTRTWNQSNWMVSSQNLKTREGEMLHSMLSISSGV</sequence>
<keyword evidence="2" id="KW-1185">Reference proteome</keyword>
<evidence type="ECO:0000313" key="1">
    <source>
        <dbReference type="EMBL" id="OAQ66762.1"/>
    </source>
</evidence>
<dbReference type="RefSeq" id="XP_018143849.1">
    <property type="nucleotide sequence ID" value="XM_018293817.1"/>
</dbReference>
<proteinExistence type="predicted"/>
<organism evidence="1 2">
    <name type="scientific">Pochonia chlamydosporia 170</name>
    <dbReference type="NCBI Taxonomy" id="1380566"/>
    <lineage>
        <taxon>Eukaryota</taxon>
        <taxon>Fungi</taxon>
        <taxon>Dikarya</taxon>
        <taxon>Ascomycota</taxon>
        <taxon>Pezizomycotina</taxon>
        <taxon>Sordariomycetes</taxon>
        <taxon>Hypocreomycetidae</taxon>
        <taxon>Hypocreales</taxon>
        <taxon>Clavicipitaceae</taxon>
        <taxon>Pochonia</taxon>
    </lineage>
</organism>
<gene>
    <name evidence="1" type="ORF">VFPPC_16064</name>
</gene>
<dbReference type="KEGG" id="pchm:VFPPC_16064"/>
<evidence type="ECO:0000313" key="2">
    <source>
        <dbReference type="Proteomes" id="UP000078397"/>
    </source>
</evidence>
<accession>A0A179FMF0</accession>
<dbReference type="GeneID" id="28857811"/>
<reference evidence="1 2" key="1">
    <citation type="journal article" date="2016" name="PLoS Pathog.">
        <title>Biosynthesis of antibiotic leucinostatins in bio-control fungus Purpureocillium lilacinum and their inhibition on phytophthora revealed by genome mining.</title>
        <authorList>
            <person name="Wang G."/>
            <person name="Liu Z."/>
            <person name="Lin R."/>
            <person name="Li E."/>
            <person name="Mao Z."/>
            <person name="Ling J."/>
            <person name="Yang Y."/>
            <person name="Yin W.B."/>
            <person name="Xie B."/>
        </authorList>
    </citation>
    <scope>NUCLEOTIDE SEQUENCE [LARGE SCALE GENOMIC DNA]</scope>
    <source>
        <strain evidence="1">170</strain>
    </source>
</reference>
<protein>
    <submittedName>
        <fullName evidence="1">Uncharacterized protein</fullName>
    </submittedName>
</protein>
<comment type="caution">
    <text evidence="1">The sequence shown here is derived from an EMBL/GenBank/DDBJ whole genome shotgun (WGS) entry which is preliminary data.</text>
</comment>
<dbReference type="EMBL" id="LSBJ02000004">
    <property type="protein sequence ID" value="OAQ66762.1"/>
    <property type="molecule type" value="Genomic_DNA"/>
</dbReference>
<dbReference type="Proteomes" id="UP000078397">
    <property type="component" value="Unassembled WGS sequence"/>
</dbReference>
<name>A0A179FMF0_METCM</name>
<dbReference type="AlphaFoldDB" id="A0A179FMF0"/>